<proteinExistence type="predicted"/>
<dbReference type="EMBL" id="JACXXJ020000005">
    <property type="protein sequence ID" value="MBF2715510.1"/>
    <property type="molecule type" value="Genomic_DNA"/>
</dbReference>
<gene>
    <name evidence="1" type="ORF">IEI95_014920</name>
</gene>
<dbReference type="RefSeq" id="WP_194416657.1">
    <property type="nucleotide sequence ID" value="NZ_JACXXJ020000005.1"/>
</dbReference>
<organism evidence="1 2">
    <name type="scientific">Agrobacterium vitis</name>
    <name type="common">Rhizobium vitis</name>
    <dbReference type="NCBI Taxonomy" id="373"/>
    <lineage>
        <taxon>Bacteria</taxon>
        <taxon>Pseudomonadati</taxon>
        <taxon>Pseudomonadota</taxon>
        <taxon>Alphaproteobacteria</taxon>
        <taxon>Hyphomicrobiales</taxon>
        <taxon>Rhizobiaceae</taxon>
        <taxon>Rhizobium/Agrobacterium group</taxon>
        <taxon>Agrobacterium</taxon>
    </lineage>
</organism>
<name>A0AAE2RBP2_AGRVI</name>
<sequence length="120" mass="13522">MTNRIFIGQNGNSYQIRVSKAGYDVTTVTDPTQLAFYETLSGLVPFEQGLVTVGSGATVSVTLTGTYTYYPFIVLRNNLNQVPGNWYYARLTLSTKSLTFKNNYSASMVIKYCVFRELDW</sequence>
<reference evidence="1" key="1">
    <citation type="submission" date="2020-11" db="EMBL/GenBank/DDBJ databases">
        <title>Agrobacterium vitis strain K377 genome.</title>
        <authorList>
            <person name="Xi H."/>
        </authorList>
    </citation>
    <scope>NUCLEOTIDE SEQUENCE</scope>
    <source>
        <strain evidence="1">K377</strain>
    </source>
</reference>
<comment type="caution">
    <text evidence="1">The sequence shown here is derived from an EMBL/GenBank/DDBJ whole genome shotgun (WGS) entry which is preliminary data.</text>
</comment>
<dbReference type="AlphaFoldDB" id="A0AAE2RBP2"/>
<evidence type="ECO:0000313" key="1">
    <source>
        <dbReference type="EMBL" id="MBF2715510.1"/>
    </source>
</evidence>
<accession>A0AAE2RBP2</accession>
<dbReference type="Proteomes" id="UP000655037">
    <property type="component" value="Unassembled WGS sequence"/>
</dbReference>
<evidence type="ECO:0000313" key="2">
    <source>
        <dbReference type="Proteomes" id="UP000655037"/>
    </source>
</evidence>
<protein>
    <submittedName>
        <fullName evidence="1">Uncharacterized protein</fullName>
    </submittedName>
</protein>